<keyword evidence="4" id="KW-0472">Membrane</keyword>
<dbReference type="GO" id="GO:0006351">
    <property type="term" value="P:DNA-templated transcription"/>
    <property type="evidence" value="ECO:0007669"/>
    <property type="project" value="InterPro"/>
</dbReference>
<dbReference type="InterPro" id="IPR036864">
    <property type="entry name" value="Zn2-C6_fun-type_DNA-bd_sf"/>
</dbReference>
<feature type="compositionally biased region" description="Gly residues" evidence="3">
    <location>
        <begin position="770"/>
        <end position="784"/>
    </location>
</feature>
<dbReference type="PANTHER" id="PTHR46910:SF38">
    <property type="entry name" value="ZN(2)-C6 FUNGAL-TYPE DOMAIN-CONTAINING PROTEIN"/>
    <property type="match status" value="1"/>
</dbReference>
<evidence type="ECO:0000256" key="3">
    <source>
        <dbReference type="SAM" id="MobiDB-lite"/>
    </source>
</evidence>
<feature type="compositionally biased region" description="Pro residues" evidence="3">
    <location>
        <begin position="701"/>
        <end position="711"/>
    </location>
</feature>
<dbReference type="PROSITE" id="PS50048">
    <property type="entry name" value="ZN2_CY6_FUNGAL_2"/>
    <property type="match status" value="1"/>
</dbReference>
<dbReference type="Gene3D" id="4.10.240.10">
    <property type="entry name" value="Zn(2)-C6 fungal-type DNA-binding domain"/>
    <property type="match status" value="1"/>
</dbReference>
<organism evidence="6 7">
    <name type="scientific">Mycena pura</name>
    <dbReference type="NCBI Taxonomy" id="153505"/>
    <lineage>
        <taxon>Eukaryota</taxon>
        <taxon>Fungi</taxon>
        <taxon>Dikarya</taxon>
        <taxon>Basidiomycota</taxon>
        <taxon>Agaricomycotina</taxon>
        <taxon>Agaricomycetes</taxon>
        <taxon>Agaricomycetidae</taxon>
        <taxon>Agaricales</taxon>
        <taxon>Marasmiineae</taxon>
        <taxon>Mycenaceae</taxon>
        <taxon>Mycena</taxon>
    </lineage>
</organism>
<evidence type="ECO:0000313" key="7">
    <source>
        <dbReference type="Proteomes" id="UP001219525"/>
    </source>
</evidence>
<accession>A0AAD6VC64</accession>
<feature type="region of interest" description="Disordered" evidence="3">
    <location>
        <begin position="762"/>
        <end position="789"/>
    </location>
</feature>
<dbReference type="InterPro" id="IPR007219">
    <property type="entry name" value="XnlR_reg_dom"/>
</dbReference>
<sequence length="895" mass="97295">MSSSEDHDAVPAKKRRVQRACDWCRRKKRACDGLRMAEKKCTHCVENGLECTFAGADTRRRRWGPKFGSAACLLTLAPQAGASASALSPGNSQWSVDVPNNTTAIPAGPPAPGPGVELAILTIRSMNTPAPASHPHDDDVAHIELTRNLQALSLNEHREGFLGKSSGAMLVKAAVLAREGYEEKDMPWTARRMHYWTYNPVNNRTPHVGPFAFPPPDLLASLVDLYFVNQGIYFPLLHRPTFERSLADGLHERDAAFGAVVLVVCAIGARFSVDERVCPPGAEPLRVGWDFFNQLPLVIDHVFVRPTLYHLQFYCLATTFLAPSTPAACWTLVGIGIRIAQDAGAHRLQNFAPGAMPTVEGELWKRAFWILVCMDRHLSTAFGRPCTTQYENFDAELPVEVDDEYWENEADPSRAFMQPSGKPSRVAFFNCLIRLDNILGFSLHLLVGRQSRIALCVFPVLYFCVVTSLLTDIQYGLNKTKTLLAHRDDAWEEHIVAELDSALNLWVDSIPNHLRWDPSRQDDIFFDQSAFLYCSYYGVQMTIHRPFIPAVRPGAPTSLPSLAICTNAARSVSHVVETSRLRKNGTPVPVLLGWSFIAGIVLSLNVWSGKRTGLPPHMNSAIFEVHKCMAAIKVCETRWQAAGLFWDLLCELATIGNMPLPRASASPPVPASSDTVSAPAHIHTAHKRARDESVEMYGEPAPMPGPDPRQPTPTNVNVAPGIAFTPHLPDLEAATTHSFTSEPAQSPLSLPTYSADLGRLPVFRQHPQPGAGGSGSGSGSGGSGPSSTTAWYPDFADDGFAKLFGDDALAFAQGAEAGLGYSGFKVPGPDVASGKGANAGGLSSDERARWANAPMGIGYVVALSLWPILCAALPRLAGRLSYSLLLYPLLNDFGT</sequence>
<feature type="transmembrane region" description="Helical" evidence="4">
    <location>
        <begin position="588"/>
        <end position="608"/>
    </location>
</feature>
<dbReference type="GO" id="GO:0000981">
    <property type="term" value="F:DNA-binding transcription factor activity, RNA polymerase II-specific"/>
    <property type="evidence" value="ECO:0007669"/>
    <property type="project" value="InterPro"/>
</dbReference>
<evidence type="ECO:0000256" key="1">
    <source>
        <dbReference type="ARBA" id="ARBA00022723"/>
    </source>
</evidence>
<dbReference type="Pfam" id="PF00172">
    <property type="entry name" value="Zn_clus"/>
    <property type="match status" value="1"/>
</dbReference>
<name>A0AAD6VC64_9AGAR</name>
<feature type="region of interest" description="Disordered" evidence="3">
    <location>
        <begin position="685"/>
        <end position="723"/>
    </location>
</feature>
<dbReference type="PANTHER" id="PTHR46910">
    <property type="entry name" value="TRANSCRIPTION FACTOR PDR1"/>
    <property type="match status" value="1"/>
</dbReference>
<gene>
    <name evidence="6" type="ORF">GGX14DRAFT_698010</name>
</gene>
<keyword evidence="1" id="KW-0479">Metal-binding</keyword>
<dbReference type="InterPro" id="IPR001138">
    <property type="entry name" value="Zn2Cys6_DnaBD"/>
</dbReference>
<dbReference type="SMART" id="SM00906">
    <property type="entry name" value="Fungal_trans"/>
    <property type="match status" value="1"/>
</dbReference>
<dbReference type="GO" id="GO:0008270">
    <property type="term" value="F:zinc ion binding"/>
    <property type="evidence" value="ECO:0007669"/>
    <property type="project" value="InterPro"/>
</dbReference>
<dbReference type="PROSITE" id="PS00463">
    <property type="entry name" value="ZN2_CY6_FUNGAL_1"/>
    <property type="match status" value="1"/>
</dbReference>
<protein>
    <submittedName>
        <fullName evidence="6">Fungal-specific transcription factor domain-containing protein</fullName>
    </submittedName>
</protein>
<dbReference type="CDD" id="cd12148">
    <property type="entry name" value="fungal_TF_MHR"/>
    <property type="match status" value="1"/>
</dbReference>
<feature type="domain" description="Zn(2)-C6 fungal-type" evidence="5">
    <location>
        <begin position="20"/>
        <end position="53"/>
    </location>
</feature>
<evidence type="ECO:0000256" key="4">
    <source>
        <dbReference type="SAM" id="Phobius"/>
    </source>
</evidence>
<dbReference type="SMART" id="SM00066">
    <property type="entry name" value="GAL4"/>
    <property type="match status" value="1"/>
</dbReference>
<dbReference type="CDD" id="cd00067">
    <property type="entry name" value="GAL4"/>
    <property type="match status" value="1"/>
</dbReference>
<keyword evidence="4" id="KW-0812">Transmembrane</keyword>
<evidence type="ECO:0000256" key="2">
    <source>
        <dbReference type="ARBA" id="ARBA00023242"/>
    </source>
</evidence>
<dbReference type="SUPFAM" id="SSF57701">
    <property type="entry name" value="Zn2/Cys6 DNA-binding domain"/>
    <property type="match status" value="1"/>
</dbReference>
<dbReference type="EMBL" id="JARJCW010000033">
    <property type="protein sequence ID" value="KAJ7208685.1"/>
    <property type="molecule type" value="Genomic_DNA"/>
</dbReference>
<dbReference type="Pfam" id="PF04082">
    <property type="entry name" value="Fungal_trans"/>
    <property type="match status" value="1"/>
</dbReference>
<keyword evidence="7" id="KW-1185">Reference proteome</keyword>
<comment type="caution">
    <text evidence="6">The sequence shown here is derived from an EMBL/GenBank/DDBJ whole genome shotgun (WGS) entry which is preliminary data.</text>
</comment>
<dbReference type="GO" id="GO:0003677">
    <property type="term" value="F:DNA binding"/>
    <property type="evidence" value="ECO:0007669"/>
    <property type="project" value="InterPro"/>
</dbReference>
<dbReference type="Proteomes" id="UP001219525">
    <property type="component" value="Unassembled WGS sequence"/>
</dbReference>
<proteinExistence type="predicted"/>
<feature type="transmembrane region" description="Helical" evidence="4">
    <location>
        <begin position="857"/>
        <end position="877"/>
    </location>
</feature>
<reference evidence="6" key="1">
    <citation type="submission" date="2023-03" db="EMBL/GenBank/DDBJ databases">
        <title>Massive genome expansion in bonnet fungi (Mycena s.s.) driven by repeated elements and novel gene families across ecological guilds.</title>
        <authorList>
            <consortium name="Lawrence Berkeley National Laboratory"/>
            <person name="Harder C.B."/>
            <person name="Miyauchi S."/>
            <person name="Viragh M."/>
            <person name="Kuo A."/>
            <person name="Thoen E."/>
            <person name="Andreopoulos B."/>
            <person name="Lu D."/>
            <person name="Skrede I."/>
            <person name="Drula E."/>
            <person name="Henrissat B."/>
            <person name="Morin E."/>
            <person name="Kohler A."/>
            <person name="Barry K."/>
            <person name="LaButti K."/>
            <person name="Morin E."/>
            <person name="Salamov A."/>
            <person name="Lipzen A."/>
            <person name="Mereny Z."/>
            <person name="Hegedus B."/>
            <person name="Baldrian P."/>
            <person name="Stursova M."/>
            <person name="Weitz H."/>
            <person name="Taylor A."/>
            <person name="Grigoriev I.V."/>
            <person name="Nagy L.G."/>
            <person name="Martin F."/>
            <person name="Kauserud H."/>
        </authorList>
    </citation>
    <scope>NUCLEOTIDE SEQUENCE</scope>
    <source>
        <strain evidence="6">9144</strain>
    </source>
</reference>
<keyword evidence="4" id="KW-1133">Transmembrane helix</keyword>
<evidence type="ECO:0000313" key="6">
    <source>
        <dbReference type="EMBL" id="KAJ7208685.1"/>
    </source>
</evidence>
<evidence type="ECO:0000259" key="5">
    <source>
        <dbReference type="PROSITE" id="PS50048"/>
    </source>
</evidence>
<dbReference type="AlphaFoldDB" id="A0AAD6VC64"/>
<dbReference type="InterPro" id="IPR050987">
    <property type="entry name" value="AtrR-like"/>
</dbReference>
<keyword evidence="2" id="KW-0539">Nucleus</keyword>